<evidence type="ECO:0000313" key="3">
    <source>
        <dbReference type="Proteomes" id="UP001066276"/>
    </source>
</evidence>
<reference evidence="2" key="1">
    <citation type="journal article" date="2022" name="bioRxiv">
        <title>Sequencing and chromosome-scale assembly of the giantPleurodeles waltlgenome.</title>
        <authorList>
            <person name="Brown T."/>
            <person name="Elewa A."/>
            <person name="Iarovenko S."/>
            <person name="Subramanian E."/>
            <person name="Araus A.J."/>
            <person name="Petzold A."/>
            <person name="Susuki M."/>
            <person name="Suzuki K.-i.T."/>
            <person name="Hayashi T."/>
            <person name="Toyoda A."/>
            <person name="Oliveira C."/>
            <person name="Osipova E."/>
            <person name="Leigh N.D."/>
            <person name="Simon A."/>
            <person name="Yun M.H."/>
        </authorList>
    </citation>
    <scope>NUCLEOTIDE SEQUENCE</scope>
    <source>
        <strain evidence="2">20211129_DDA</strain>
        <tissue evidence="2">Liver</tissue>
    </source>
</reference>
<gene>
    <name evidence="2" type="ORF">NDU88_003940</name>
</gene>
<proteinExistence type="predicted"/>
<keyword evidence="3" id="KW-1185">Reference proteome</keyword>
<sequence length="214" mass="23253">MSLRHRLLTTPPPSPSLGASSGRISRIVLSPAANPQPVFIQLGSRGQPCQVWAQSSAAPRHPHAGHDPAAVNRNGRPSPGRPGLWSCRSGPHKARRSPRVIRDRTIFRRPSPASPRRHAPAQEVIRLLRRSQQASVSWTPIFNFPVARPFHGPPKSQGRPHSPGRGAGPVLLRAAATRPTSDPADAPSSEGTSFKVWNFWPLVVRQVFSAPQLS</sequence>
<name>A0AAV7T841_PLEWA</name>
<accession>A0AAV7T841</accession>
<dbReference type="Proteomes" id="UP001066276">
    <property type="component" value="Chromosome 4_1"/>
</dbReference>
<organism evidence="2 3">
    <name type="scientific">Pleurodeles waltl</name>
    <name type="common">Iberian ribbed newt</name>
    <dbReference type="NCBI Taxonomy" id="8319"/>
    <lineage>
        <taxon>Eukaryota</taxon>
        <taxon>Metazoa</taxon>
        <taxon>Chordata</taxon>
        <taxon>Craniata</taxon>
        <taxon>Vertebrata</taxon>
        <taxon>Euteleostomi</taxon>
        <taxon>Amphibia</taxon>
        <taxon>Batrachia</taxon>
        <taxon>Caudata</taxon>
        <taxon>Salamandroidea</taxon>
        <taxon>Salamandridae</taxon>
        <taxon>Pleurodelinae</taxon>
        <taxon>Pleurodeles</taxon>
    </lineage>
</organism>
<feature type="region of interest" description="Disordered" evidence="1">
    <location>
        <begin position="149"/>
        <end position="192"/>
    </location>
</feature>
<feature type="region of interest" description="Disordered" evidence="1">
    <location>
        <begin position="1"/>
        <end position="22"/>
    </location>
</feature>
<evidence type="ECO:0000256" key="1">
    <source>
        <dbReference type="SAM" id="MobiDB-lite"/>
    </source>
</evidence>
<feature type="compositionally biased region" description="Basic residues" evidence="1">
    <location>
        <begin position="90"/>
        <end position="99"/>
    </location>
</feature>
<feature type="region of interest" description="Disordered" evidence="1">
    <location>
        <begin position="51"/>
        <end position="120"/>
    </location>
</feature>
<dbReference type="AlphaFoldDB" id="A0AAV7T841"/>
<dbReference type="EMBL" id="JANPWB010000007">
    <property type="protein sequence ID" value="KAJ1172088.1"/>
    <property type="molecule type" value="Genomic_DNA"/>
</dbReference>
<protein>
    <submittedName>
        <fullName evidence="2">Uncharacterized protein</fullName>
    </submittedName>
</protein>
<comment type="caution">
    <text evidence="2">The sequence shown here is derived from an EMBL/GenBank/DDBJ whole genome shotgun (WGS) entry which is preliminary data.</text>
</comment>
<evidence type="ECO:0000313" key="2">
    <source>
        <dbReference type="EMBL" id="KAJ1172088.1"/>
    </source>
</evidence>